<evidence type="ECO:0000256" key="1">
    <source>
        <dbReference type="SAM" id="Phobius"/>
    </source>
</evidence>
<dbReference type="FunCoup" id="L2GL42">
    <property type="interactions" value="87"/>
</dbReference>
<organism evidence="2 3">
    <name type="scientific">Vittaforma corneae (strain ATCC 50505)</name>
    <name type="common">Microsporidian parasite</name>
    <name type="synonym">Nosema corneum</name>
    <dbReference type="NCBI Taxonomy" id="993615"/>
    <lineage>
        <taxon>Eukaryota</taxon>
        <taxon>Fungi</taxon>
        <taxon>Fungi incertae sedis</taxon>
        <taxon>Microsporidia</taxon>
        <taxon>Nosematidae</taxon>
        <taxon>Vittaforma</taxon>
    </lineage>
</organism>
<dbReference type="SUPFAM" id="SSF53649">
    <property type="entry name" value="Alkaline phosphatase-like"/>
    <property type="match status" value="1"/>
</dbReference>
<keyword evidence="1" id="KW-0812">Transmembrane</keyword>
<feature type="transmembrane region" description="Helical" evidence="1">
    <location>
        <begin position="589"/>
        <end position="607"/>
    </location>
</feature>
<keyword evidence="1" id="KW-0472">Membrane</keyword>
<sequence length="737" mass="84379">MLKNLKLFKNLDFLRSGMFKTFILVCASIVLFYASMFRIPETSRERSTVPLSRPQFKKLIYFVIDGLRFDGFVPTNKEGIYYNNFVFTKDPAVLKTTFFSVSSIPTATTCRVISLMTGAPSNLIEEVMTFFMSKVRIESLPDKLSDRPMRFYGDDLWVKSFEALKNNSFTFCGFSKADLATNETNLAEKVISDKDVDIKFIHTISVDAFGHVYGTVHHEKVREAQVRADNLLSEMYRNMDEDTLLVVTSDHGVTNEGAHGGSSKYEMASFCGFYSKKPILAPENGLSSSGENIYNSEFIRKFYDLDLFSVENDWIRPQNPYKIIHQDDILPTVCYLLGIPAPLNTYGNLIPYLVEDDNAQRILFEQKKKLLSDLKKFNNETDDCFRDYKSCNYELTMLIYSRLMGKHPFLACLAAIFGAAALCQIFVQLVKSGALTKQLLPSIPFIIAMVMVTHSYWSFASEDVVWSAVFLLTNFSFANLIFAIFFLKTPGRNLFAEDRINLHIPAFRNKLEVALLVALFFVFKNVKLVKSKHLVNDEPNTGVANYNQEFISNCLRTLPQLCYLLYSQIAKIDYQSKIAFLGIYPSVDSFFIVHMPPAVAILFIYFLRNIDFRRTQAAKHTLLAFCPYLLNLEKVQQSINYEVFFALTNKFGLVSSGLAALAYFVIPRYYVIRTFEISLYGMFLNLVSLLFCFVCSWVMKESLVFQYFFVGRLLFVTMFFIVDVLVEGAIALKRTNK</sequence>
<dbReference type="OrthoDB" id="272139at2759"/>
<feature type="transmembrane region" description="Helical" evidence="1">
    <location>
        <begin position="507"/>
        <end position="523"/>
    </location>
</feature>
<dbReference type="STRING" id="993615.L2GL42"/>
<feature type="transmembrane region" description="Helical" evidence="1">
    <location>
        <begin position="21"/>
        <end position="39"/>
    </location>
</feature>
<protein>
    <recommendedName>
        <fullName evidence="4">GPI ethanolamine phosphate transferase 1</fullName>
    </recommendedName>
</protein>
<gene>
    <name evidence="2" type="ORF">VICG_01976</name>
</gene>
<evidence type="ECO:0000313" key="2">
    <source>
        <dbReference type="EMBL" id="ELA41017.1"/>
    </source>
</evidence>
<dbReference type="Proteomes" id="UP000011082">
    <property type="component" value="Unassembled WGS sequence"/>
</dbReference>
<dbReference type="OMA" id="HETIDHR"/>
<dbReference type="AlphaFoldDB" id="L2GL42"/>
<feature type="transmembrane region" description="Helical" evidence="1">
    <location>
        <begin position="677"/>
        <end position="699"/>
    </location>
</feature>
<dbReference type="GO" id="GO:0006506">
    <property type="term" value="P:GPI anchor biosynthetic process"/>
    <property type="evidence" value="ECO:0007669"/>
    <property type="project" value="InterPro"/>
</dbReference>
<dbReference type="InterPro" id="IPR017850">
    <property type="entry name" value="Alkaline_phosphatase_core_sf"/>
</dbReference>
<keyword evidence="1" id="KW-1133">Transmembrane helix</keyword>
<dbReference type="InterPro" id="IPR039524">
    <property type="entry name" value="PIGO/GPI13"/>
</dbReference>
<dbReference type="GeneID" id="19882686"/>
<proteinExistence type="predicted"/>
<dbReference type="GO" id="GO:0051377">
    <property type="term" value="F:mannose-ethanolamine phosphotransferase activity"/>
    <property type="evidence" value="ECO:0007669"/>
    <property type="project" value="TreeGrafter"/>
</dbReference>
<dbReference type="InParanoid" id="L2GL42"/>
<dbReference type="Gene3D" id="3.40.720.10">
    <property type="entry name" value="Alkaline Phosphatase, subunit A"/>
    <property type="match status" value="1"/>
</dbReference>
<name>L2GL42_VITCO</name>
<dbReference type="GO" id="GO:0005789">
    <property type="term" value="C:endoplasmic reticulum membrane"/>
    <property type="evidence" value="ECO:0007669"/>
    <property type="project" value="TreeGrafter"/>
</dbReference>
<feature type="transmembrane region" description="Helical" evidence="1">
    <location>
        <begin position="439"/>
        <end position="459"/>
    </location>
</feature>
<dbReference type="PANTHER" id="PTHR23071">
    <property type="entry name" value="PHOSPHATIDYLINOSITOL GLYCAN"/>
    <property type="match status" value="1"/>
</dbReference>
<reference evidence="3" key="1">
    <citation type="submission" date="2011-05" db="EMBL/GenBank/DDBJ databases">
        <title>The genome sequence of Vittaforma corneae strain ATCC 50505.</title>
        <authorList>
            <consortium name="The Broad Institute Genome Sequencing Platform"/>
            <person name="Cuomo C."/>
            <person name="Didier E."/>
            <person name="Bowers L."/>
            <person name="Young S.K."/>
            <person name="Zeng Q."/>
            <person name="Gargeya S."/>
            <person name="Fitzgerald M."/>
            <person name="Haas B."/>
            <person name="Abouelleil A."/>
            <person name="Alvarado L."/>
            <person name="Arachchi H.M."/>
            <person name="Berlin A."/>
            <person name="Chapman S.B."/>
            <person name="Gearin G."/>
            <person name="Goldberg J."/>
            <person name="Griggs A."/>
            <person name="Gujja S."/>
            <person name="Hansen M."/>
            <person name="Heiman D."/>
            <person name="Howarth C."/>
            <person name="Larimer J."/>
            <person name="Lui A."/>
            <person name="MacDonald P.J.P."/>
            <person name="McCowen C."/>
            <person name="Montmayeur A."/>
            <person name="Murphy C."/>
            <person name="Neiman D."/>
            <person name="Pearson M."/>
            <person name="Priest M."/>
            <person name="Roberts A."/>
            <person name="Saif S."/>
            <person name="Shea T."/>
            <person name="Sisk P."/>
            <person name="Stolte C."/>
            <person name="Sykes S."/>
            <person name="Wortman J."/>
            <person name="Nusbaum C."/>
            <person name="Birren B."/>
        </authorList>
    </citation>
    <scope>NUCLEOTIDE SEQUENCE [LARGE SCALE GENOMIC DNA]</scope>
    <source>
        <strain evidence="3">ATCC 50505</strain>
    </source>
</reference>
<feature type="transmembrane region" description="Helical" evidence="1">
    <location>
        <begin position="705"/>
        <end position="732"/>
    </location>
</feature>
<dbReference type="VEuPathDB" id="MicrosporidiaDB:VICG_01976"/>
<evidence type="ECO:0000313" key="3">
    <source>
        <dbReference type="Proteomes" id="UP000011082"/>
    </source>
</evidence>
<dbReference type="InterPro" id="IPR002591">
    <property type="entry name" value="Phosphodiest/P_Trfase"/>
</dbReference>
<dbReference type="HOGENOM" id="CLU_022999_0_0_1"/>
<dbReference type="EMBL" id="JH370152">
    <property type="protein sequence ID" value="ELA41017.1"/>
    <property type="molecule type" value="Genomic_DNA"/>
</dbReference>
<accession>L2GL42</accession>
<keyword evidence="3" id="KW-1185">Reference proteome</keyword>
<dbReference type="PANTHER" id="PTHR23071:SF1">
    <property type="entry name" value="GPI ETHANOLAMINE PHOSPHATE TRANSFERASE 3"/>
    <property type="match status" value="1"/>
</dbReference>
<dbReference type="Pfam" id="PF01663">
    <property type="entry name" value="Phosphodiest"/>
    <property type="match status" value="1"/>
</dbReference>
<dbReference type="RefSeq" id="XP_007605421.1">
    <property type="nucleotide sequence ID" value="XM_007605359.1"/>
</dbReference>
<feature type="transmembrane region" description="Helical" evidence="1">
    <location>
        <begin position="465"/>
        <end position="487"/>
    </location>
</feature>
<feature type="transmembrane region" description="Helical" evidence="1">
    <location>
        <begin position="408"/>
        <end position="427"/>
    </location>
</feature>
<evidence type="ECO:0008006" key="4">
    <source>
        <dbReference type="Google" id="ProtNLM"/>
    </source>
</evidence>